<dbReference type="RefSeq" id="WP_211428026.1">
    <property type="nucleotide sequence ID" value="NZ_CP072648.1"/>
</dbReference>
<dbReference type="InterPro" id="IPR001478">
    <property type="entry name" value="PDZ"/>
</dbReference>
<dbReference type="Gene3D" id="3.50.30.30">
    <property type="match status" value="1"/>
</dbReference>
<dbReference type="CDD" id="cd23081">
    <property type="entry name" value="cpPDZ_EcRseP-like"/>
    <property type="match status" value="1"/>
</dbReference>
<feature type="domain" description="PDZ" evidence="1">
    <location>
        <begin position="518"/>
        <end position="593"/>
    </location>
</feature>
<dbReference type="SUPFAM" id="SSF53187">
    <property type="entry name" value="Zn-dependent exopeptidases"/>
    <property type="match status" value="1"/>
</dbReference>
<keyword evidence="3" id="KW-1185">Reference proteome</keyword>
<dbReference type="SUPFAM" id="SSF50156">
    <property type="entry name" value="PDZ domain-like"/>
    <property type="match status" value="1"/>
</dbReference>
<dbReference type="PANTHER" id="PTHR12147:SF26">
    <property type="entry name" value="PEPTIDASE M28 DOMAIN-CONTAINING PROTEIN"/>
    <property type="match status" value="1"/>
</dbReference>
<dbReference type="PANTHER" id="PTHR12147">
    <property type="entry name" value="METALLOPEPTIDASE M28 FAMILY MEMBER"/>
    <property type="match status" value="1"/>
</dbReference>
<dbReference type="Pfam" id="PF04389">
    <property type="entry name" value="Peptidase_M28"/>
    <property type="match status" value="1"/>
</dbReference>
<dbReference type="InterPro" id="IPR045175">
    <property type="entry name" value="M28_fam"/>
</dbReference>
<dbReference type="Gene3D" id="3.40.630.10">
    <property type="entry name" value="Zn peptidases"/>
    <property type="match status" value="2"/>
</dbReference>
<dbReference type="Pfam" id="PF17820">
    <property type="entry name" value="PDZ_6"/>
    <property type="match status" value="1"/>
</dbReference>
<dbReference type="EMBL" id="CP072648">
    <property type="protein sequence ID" value="QUW02136.1"/>
    <property type="molecule type" value="Genomic_DNA"/>
</dbReference>
<gene>
    <name evidence="2" type="ORF">J8C06_07120</name>
</gene>
<dbReference type="SUPFAM" id="SSF52025">
    <property type="entry name" value="PA domain"/>
    <property type="match status" value="1"/>
</dbReference>
<reference evidence="2 3" key="1">
    <citation type="submission" date="2021-03" db="EMBL/GenBank/DDBJ databases">
        <title>Genomic and phenotypic characterization of Chloracidobacterium isolates provides evidence for multiple species.</title>
        <authorList>
            <person name="Saini M.K."/>
            <person name="Costas A.M.G."/>
            <person name="Tank M."/>
            <person name="Bryant D.A."/>
        </authorList>
    </citation>
    <scope>NUCLEOTIDE SEQUENCE [LARGE SCALE GENOMIC DNA]</scope>
    <source>
        <strain evidence="2 3">BV2-C</strain>
    </source>
</reference>
<protein>
    <submittedName>
        <fullName evidence="2">M20/M25/M40 family metallo-hydrolase</fullName>
    </submittedName>
</protein>
<dbReference type="InterPro" id="IPR041489">
    <property type="entry name" value="PDZ_6"/>
</dbReference>
<dbReference type="InterPro" id="IPR007484">
    <property type="entry name" value="Peptidase_M28"/>
</dbReference>
<proteinExistence type="predicted"/>
<organism evidence="2 3">
    <name type="scientific">Chloracidobacterium validum</name>
    <dbReference type="NCBI Taxonomy" id="2821543"/>
    <lineage>
        <taxon>Bacteria</taxon>
        <taxon>Pseudomonadati</taxon>
        <taxon>Acidobacteriota</taxon>
        <taxon>Terriglobia</taxon>
        <taxon>Terriglobales</taxon>
        <taxon>Acidobacteriaceae</taxon>
        <taxon>Chloracidobacterium</taxon>
    </lineage>
</organism>
<accession>A0ABX8B7U8</accession>
<dbReference type="InterPro" id="IPR036034">
    <property type="entry name" value="PDZ_sf"/>
</dbReference>
<dbReference type="PROSITE" id="PS50106">
    <property type="entry name" value="PDZ"/>
    <property type="match status" value="1"/>
</dbReference>
<dbReference type="InterPro" id="IPR046450">
    <property type="entry name" value="PA_dom_sf"/>
</dbReference>
<evidence type="ECO:0000259" key="1">
    <source>
        <dbReference type="PROSITE" id="PS50106"/>
    </source>
</evidence>
<dbReference type="Gene3D" id="2.30.42.10">
    <property type="match status" value="1"/>
</dbReference>
<dbReference type="Proteomes" id="UP000676506">
    <property type="component" value="Chromosome 1"/>
</dbReference>
<name>A0ABX8B7U8_9BACT</name>
<evidence type="ECO:0000313" key="3">
    <source>
        <dbReference type="Proteomes" id="UP000676506"/>
    </source>
</evidence>
<dbReference type="SMART" id="SM00228">
    <property type="entry name" value="PDZ"/>
    <property type="match status" value="1"/>
</dbReference>
<sequence length="605" mass="65010">MVRLSRLLRLGFVALLITGLSSLPWARLAEVAPADAAVEANLRRHIGYLASNELAGRLPGTPGAEKAAQYITAQFQRAGLRPLGDRGYRQAFSFVAAVRLGRRNHLTATVATSRLTAVPDTDFRPLGFTANGSAEGDLVFAGYGISAAKDAQYDDYANLDVKDRIVLTLPYSPAGSNPHTKFGPFLSLRYKATTARNNGAAGLLVIAEDDDFGRSQIARLRYDDAFGDAGFPCAVVSRAWAAKLLGVPVADLEKTIAASGQPASKSLAGVRARLQTEVVKERQTGYNLLGWLEGSDPVLSQEVVVIGAHYDHLGLGGPNSLAPREGDVHPGADDNASGTAGLMELAKALGNQTARPKRSLLFIAFSAEEKGLIGSAYFVDHPTTRGKRIVAMINMDMIGRLRENRLTIQGVGTSSVWRSLLTETNQRHALTLSLGESGFGPSDHASFYKRNIPVLFFLTGSHPDYHRPSDTADKINYAGERQVLSFVSDVLRATANLPMPPDFIAPQASDPAERARGGFRVSLGTIPDYAAEIAGVKLSGVREGSPAATAGLQAGDIIVGLAGRDIKSVYDYTYVLQELEPDKEVEVVVERNGRRLTFKLTPMRR</sequence>
<evidence type="ECO:0000313" key="2">
    <source>
        <dbReference type="EMBL" id="QUW02136.1"/>
    </source>
</evidence>